<dbReference type="InterPro" id="IPR011990">
    <property type="entry name" value="TPR-like_helical_dom_sf"/>
</dbReference>
<dbReference type="PROSITE" id="PS51257">
    <property type="entry name" value="PROKAR_LIPOPROTEIN"/>
    <property type="match status" value="1"/>
</dbReference>
<feature type="chain" id="PRO_5022223259" evidence="1">
    <location>
        <begin position="23"/>
        <end position="128"/>
    </location>
</feature>
<dbReference type="Proteomes" id="UP000315750">
    <property type="component" value="Chromosome"/>
</dbReference>
<gene>
    <name evidence="2" type="ORF">Pan181_47540</name>
</gene>
<feature type="signal peptide" evidence="1">
    <location>
        <begin position="1"/>
        <end position="22"/>
    </location>
</feature>
<dbReference type="OrthoDB" id="9931697at2"/>
<dbReference type="Gene3D" id="1.25.40.10">
    <property type="entry name" value="Tetratricopeptide repeat domain"/>
    <property type="match status" value="1"/>
</dbReference>
<evidence type="ECO:0000313" key="2">
    <source>
        <dbReference type="EMBL" id="QDU58516.1"/>
    </source>
</evidence>
<organism evidence="2 3">
    <name type="scientific">Aeoliella mucimassa</name>
    <dbReference type="NCBI Taxonomy" id="2527972"/>
    <lineage>
        <taxon>Bacteria</taxon>
        <taxon>Pseudomonadati</taxon>
        <taxon>Planctomycetota</taxon>
        <taxon>Planctomycetia</taxon>
        <taxon>Pirellulales</taxon>
        <taxon>Lacipirellulaceae</taxon>
        <taxon>Aeoliella</taxon>
    </lineage>
</organism>
<dbReference type="SUPFAM" id="SSF48452">
    <property type="entry name" value="TPR-like"/>
    <property type="match status" value="1"/>
</dbReference>
<name>A0A518AUX0_9BACT</name>
<proteinExistence type="predicted"/>
<dbReference type="RefSeq" id="WP_145250601.1">
    <property type="nucleotide sequence ID" value="NZ_CP036278.1"/>
</dbReference>
<dbReference type="KEGG" id="amuc:Pan181_47540"/>
<dbReference type="EMBL" id="CP036278">
    <property type="protein sequence ID" value="QDU58516.1"/>
    <property type="molecule type" value="Genomic_DNA"/>
</dbReference>
<protein>
    <submittedName>
        <fullName evidence="2">Tetratricopeptide repeat protein</fullName>
    </submittedName>
</protein>
<sequence length="128" mass="14110" precursor="true">MRRPGYLTCIVTVGLLASLAVGCKSSSDPPDFGNAGELYMEAQKALNSGDTEQAITLLSQSIEADPMVWAYRDRAWLYAKADRDDDAKADIEKGMELSPGDYELTWLQGELAKPKGKRQLDKRPQATK</sequence>
<evidence type="ECO:0000313" key="3">
    <source>
        <dbReference type="Proteomes" id="UP000315750"/>
    </source>
</evidence>
<reference evidence="2 3" key="1">
    <citation type="submission" date="2019-02" db="EMBL/GenBank/DDBJ databases">
        <title>Deep-cultivation of Planctomycetes and their phenomic and genomic characterization uncovers novel biology.</title>
        <authorList>
            <person name="Wiegand S."/>
            <person name="Jogler M."/>
            <person name="Boedeker C."/>
            <person name="Pinto D."/>
            <person name="Vollmers J."/>
            <person name="Rivas-Marin E."/>
            <person name="Kohn T."/>
            <person name="Peeters S.H."/>
            <person name="Heuer A."/>
            <person name="Rast P."/>
            <person name="Oberbeckmann S."/>
            <person name="Bunk B."/>
            <person name="Jeske O."/>
            <person name="Meyerdierks A."/>
            <person name="Storesund J.E."/>
            <person name="Kallscheuer N."/>
            <person name="Luecker S."/>
            <person name="Lage O.M."/>
            <person name="Pohl T."/>
            <person name="Merkel B.J."/>
            <person name="Hornburger P."/>
            <person name="Mueller R.-W."/>
            <person name="Bruemmer F."/>
            <person name="Labrenz M."/>
            <person name="Spormann A.M."/>
            <person name="Op den Camp H."/>
            <person name="Overmann J."/>
            <person name="Amann R."/>
            <person name="Jetten M.S.M."/>
            <person name="Mascher T."/>
            <person name="Medema M.H."/>
            <person name="Devos D.P."/>
            <person name="Kaster A.-K."/>
            <person name="Ovreas L."/>
            <person name="Rohde M."/>
            <person name="Galperin M.Y."/>
            <person name="Jogler C."/>
        </authorList>
    </citation>
    <scope>NUCLEOTIDE SEQUENCE [LARGE SCALE GENOMIC DNA]</scope>
    <source>
        <strain evidence="2 3">Pan181</strain>
    </source>
</reference>
<dbReference type="AlphaFoldDB" id="A0A518AUX0"/>
<evidence type="ECO:0000256" key="1">
    <source>
        <dbReference type="SAM" id="SignalP"/>
    </source>
</evidence>
<accession>A0A518AUX0</accession>
<keyword evidence="1" id="KW-0732">Signal</keyword>
<keyword evidence="3" id="KW-1185">Reference proteome</keyword>